<evidence type="ECO:0000313" key="1">
    <source>
        <dbReference type="Ensembl" id="ENSSANP00000049247.1"/>
    </source>
</evidence>
<evidence type="ECO:0000313" key="2">
    <source>
        <dbReference type="Proteomes" id="UP000472260"/>
    </source>
</evidence>
<proteinExistence type="predicted"/>
<accession>A0A671NWB5</accession>
<evidence type="ECO:0008006" key="3">
    <source>
        <dbReference type="Google" id="ProtNLM"/>
    </source>
</evidence>
<sequence>MIQILYETPLASVITGTCQSLPFPLQRGCPLSPFALSLEPLAQAIREHKSIYPIVVHGSKHSISLYADDILFIILYLQCWNTLPISLQGRISIVKMNILPRLNFLFFMIPISPPKFLEQTQSLISKFIWNNKRARIKSSTLQRTKLMGGLSLPNFKLYYWAFQLKALRVWMDENCKVLWKSIETALIFHTQI</sequence>
<keyword evidence="2" id="KW-1185">Reference proteome</keyword>
<name>A0A671NWB5_9TELE</name>
<reference evidence="1" key="1">
    <citation type="submission" date="2025-08" db="UniProtKB">
        <authorList>
            <consortium name="Ensembl"/>
        </authorList>
    </citation>
    <scope>IDENTIFICATION</scope>
</reference>
<dbReference type="Proteomes" id="UP000472260">
    <property type="component" value="Unassembled WGS sequence"/>
</dbReference>
<dbReference type="Ensembl" id="ENSSANT00000052359.1">
    <property type="protein sequence ID" value="ENSSANP00000049247.1"/>
    <property type="gene ID" value="ENSSANG00000024751.1"/>
</dbReference>
<protein>
    <recommendedName>
        <fullName evidence="3">Reverse transcriptase domain-containing protein</fullName>
    </recommendedName>
</protein>
<reference evidence="1" key="2">
    <citation type="submission" date="2025-09" db="UniProtKB">
        <authorList>
            <consortium name="Ensembl"/>
        </authorList>
    </citation>
    <scope>IDENTIFICATION</scope>
</reference>
<organism evidence="1 2">
    <name type="scientific">Sinocyclocheilus anshuiensis</name>
    <dbReference type="NCBI Taxonomy" id="1608454"/>
    <lineage>
        <taxon>Eukaryota</taxon>
        <taxon>Metazoa</taxon>
        <taxon>Chordata</taxon>
        <taxon>Craniata</taxon>
        <taxon>Vertebrata</taxon>
        <taxon>Euteleostomi</taxon>
        <taxon>Actinopterygii</taxon>
        <taxon>Neopterygii</taxon>
        <taxon>Teleostei</taxon>
        <taxon>Ostariophysi</taxon>
        <taxon>Cypriniformes</taxon>
        <taxon>Cyprinidae</taxon>
        <taxon>Cyprininae</taxon>
        <taxon>Sinocyclocheilus</taxon>
    </lineage>
</organism>
<dbReference type="PANTHER" id="PTHR31635:SF196">
    <property type="entry name" value="REVERSE TRANSCRIPTASE DOMAIN-CONTAINING PROTEIN-RELATED"/>
    <property type="match status" value="1"/>
</dbReference>
<dbReference type="PANTHER" id="PTHR31635">
    <property type="entry name" value="REVERSE TRANSCRIPTASE DOMAIN-CONTAINING PROTEIN-RELATED"/>
    <property type="match status" value="1"/>
</dbReference>
<dbReference type="AlphaFoldDB" id="A0A671NWB5"/>